<evidence type="ECO:0000313" key="2">
    <source>
        <dbReference type="Proteomes" id="UP000829829"/>
    </source>
</evidence>
<protein>
    <submittedName>
        <fullName evidence="1">2OG-Fe(II) oxygenase</fullName>
    </submittedName>
</protein>
<proteinExistence type="predicted"/>
<reference evidence="1" key="1">
    <citation type="submission" date="2022-02" db="EMBL/GenBank/DDBJ databases">
        <title>The genetically variable rfb locus in Leptospira is a mobile cassette and a molecular signature of serovar identity.</title>
        <authorList>
            <person name="Nieves C."/>
            <person name="Vincent A.T."/>
            <person name="Zarantonelli L."/>
            <person name="Picardeau M."/>
            <person name="Veyrier F.J."/>
            <person name="Buschiazzo A."/>
        </authorList>
    </citation>
    <scope>NUCLEOTIDE SEQUENCE</scope>
    <source>
        <strain evidence="1">IP1512017</strain>
    </source>
</reference>
<dbReference type="EMBL" id="CP091957">
    <property type="protein sequence ID" value="UOG55410.1"/>
    <property type="molecule type" value="Genomic_DNA"/>
</dbReference>
<dbReference type="SUPFAM" id="SSF51197">
    <property type="entry name" value="Clavaminate synthase-like"/>
    <property type="match status" value="1"/>
</dbReference>
<dbReference type="Gene3D" id="2.60.120.620">
    <property type="entry name" value="q2cbj1_9rhob like domain"/>
    <property type="match status" value="1"/>
</dbReference>
<dbReference type="InterPro" id="IPR030975">
    <property type="entry name" value="SpoChoClust_3"/>
</dbReference>
<name>A0AAE9K6T0_9LEPT</name>
<accession>A0AAE9K6T0</accession>
<sequence length="298" mass="34577">MQDFQIINKIKINGYSPGGSRILEESKRKELEQIVDKLFLDQSVKKDYSSNAPVLLYLVGIDARLDSLLEEILNHSSVRNVTKDIIGEDYKIWEISARYSLPGDSGLGLHQDAWGQVNLAFAINDQQNIEGVTSFFRGTHLLPRWAKYISWARPDIANLFTSPLILAGSDYAFFINKTWHARRKNRGTEIKKVLLFGLYPNGAKYRPLYKDYIKKIDPSCQELIRGLNVEEGVRNIDSSLIQVVSLKNPNSVPYSAWIENKLVLNWKIFFVYLKLFLIEFIFRPLQIFFRIYKFIFKK</sequence>
<dbReference type="RefSeq" id="WP_243815161.1">
    <property type="nucleotide sequence ID" value="NZ_CP091928.1"/>
</dbReference>
<organism evidence="1 2">
    <name type="scientific">Leptospira noguchii</name>
    <dbReference type="NCBI Taxonomy" id="28182"/>
    <lineage>
        <taxon>Bacteria</taxon>
        <taxon>Pseudomonadati</taxon>
        <taxon>Spirochaetota</taxon>
        <taxon>Spirochaetia</taxon>
        <taxon>Leptospirales</taxon>
        <taxon>Leptospiraceae</taxon>
        <taxon>Leptospira</taxon>
    </lineage>
</organism>
<gene>
    <name evidence="1" type="ORF">MAL03_10830</name>
</gene>
<dbReference type="AlphaFoldDB" id="A0AAE9K6T0"/>
<dbReference type="Proteomes" id="UP000829829">
    <property type="component" value="Chromosome 1"/>
</dbReference>
<evidence type="ECO:0000313" key="1">
    <source>
        <dbReference type="EMBL" id="UOG55410.1"/>
    </source>
</evidence>
<dbReference type="NCBIfam" id="TIGR04436">
    <property type="entry name" value="SpoChoClust_3"/>
    <property type="match status" value="1"/>
</dbReference>